<sequence length="486" mass="58036">MVEDVVKTLKVRIKKEVLTTRKKERLRRITGRDTRIIEKYVRIIHHNRRKICTKTKKGKIRVHRGKLDELTLTTSKVKEEERRTTVPHDLKKMFPYCSHNEFQECRDIAVQLYEQGYRPSPTRPPIKRARRQLINKKRFILVHLPKEKNNTLTRWWVGIRDSLDTWKRNTPYHQKLWLPLEMSTFHQKELKKGRIKSLELRYRHSTREWWVYFQLRVLPPSFYLTSQGDNSSSLPPAVLGIDLGINILATGVLLTPKKKLTNKEIKFWYTKQWNRVNHRYKLKLSRLQRKGDLNDQSGKKHQLYRFLGLLRRRYRNVKQAYIHQFINDVVQTIETYARRYDLFVVVGYPKHIREEKEKGKGKSSRKFRRKLHQWNFFLILALLRRALILSGFEPHRILTIEEKGTSSHCARCGRKVIRPVRGLVHCPSCDYTFHSDLTGAMNIARKFLGSLFRPRGTTITDYLTGYRYSSTHFTVCRGLSHWLQPQ</sequence>
<name>A0A9Y1BTD4_9ARCH</name>
<dbReference type="GO" id="GO:0003677">
    <property type="term" value="F:DNA binding"/>
    <property type="evidence" value="ECO:0007669"/>
    <property type="project" value="UniProtKB-KW"/>
</dbReference>
<dbReference type="Proteomes" id="UP001200513">
    <property type="component" value="Chromosome"/>
</dbReference>
<dbReference type="Pfam" id="PF07282">
    <property type="entry name" value="Cas12f1-like_TNB"/>
    <property type="match status" value="1"/>
</dbReference>
<evidence type="ECO:0000256" key="1">
    <source>
        <dbReference type="ARBA" id="ARBA00023125"/>
    </source>
</evidence>
<gene>
    <name evidence="3" type="ORF">K9W46_06705</name>
</gene>
<evidence type="ECO:0000313" key="3">
    <source>
        <dbReference type="EMBL" id="UJG44868.1"/>
    </source>
</evidence>
<accession>A0A9Y1BTD4</accession>
<evidence type="ECO:0000259" key="2">
    <source>
        <dbReference type="Pfam" id="PF07282"/>
    </source>
</evidence>
<dbReference type="InterPro" id="IPR010095">
    <property type="entry name" value="Cas12f1-like_TNB"/>
</dbReference>
<feature type="domain" description="Cas12f1-like TNB" evidence="2">
    <location>
        <begin position="397"/>
        <end position="443"/>
    </location>
</feature>
<dbReference type="EMBL" id="CP084167">
    <property type="protein sequence ID" value="UJG44868.1"/>
    <property type="molecule type" value="Genomic_DNA"/>
</dbReference>
<protein>
    <submittedName>
        <fullName evidence="3">Transposase</fullName>
    </submittedName>
</protein>
<dbReference type="AlphaFoldDB" id="A0A9Y1BTD4"/>
<organism evidence="3">
    <name type="scientific">Candidatus Heimdallarchaeum endolithica</name>
    <dbReference type="NCBI Taxonomy" id="2876572"/>
    <lineage>
        <taxon>Archaea</taxon>
        <taxon>Promethearchaeati</taxon>
        <taxon>Candidatus Heimdallarchaeota</taxon>
        <taxon>Candidatus Heimdallarchaeia (ex Rinke et al. 2021) (nom. nud.)</taxon>
        <taxon>Candidatus Heimdallarchaeales</taxon>
        <taxon>Candidatus Heimdallarchaeaceae</taxon>
        <taxon>Candidatus Heimdallarchaeum</taxon>
    </lineage>
</organism>
<keyword evidence="1" id="KW-0238">DNA-binding</keyword>
<reference evidence="3" key="1">
    <citation type="journal article" date="2022" name="Nat. Microbiol.">
        <title>Unique mobile elements and scalable gene flow at the prokaryote-eukaryote boundary revealed by circularized Asgard archaea genomes.</title>
        <authorList>
            <person name="Wu F."/>
            <person name="Speth D.R."/>
            <person name="Philosof A."/>
            <person name="Cremiere A."/>
            <person name="Narayanan A."/>
            <person name="Barco R.A."/>
            <person name="Connon S.A."/>
            <person name="Amend J.P."/>
            <person name="Antoshechkin I.A."/>
            <person name="Orphan V.J."/>
        </authorList>
    </citation>
    <scope>NUCLEOTIDE SEQUENCE</scope>
    <source>
        <strain evidence="3">PR6</strain>
    </source>
</reference>
<proteinExistence type="predicted"/>